<dbReference type="RefSeq" id="WP_104380332.1">
    <property type="nucleotide sequence ID" value="NZ_PSZC01000017.1"/>
</dbReference>
<dbReference type="InterPro" id="IPR058882">
    <property type="entry name" value="PglZ_C"/>
</dbReference>
<feature type="region of interest" description="Disordered" evidence="1">
    <location>
        <begin position="309"/>
        <end position="329"/>
    </location>
</feature>
<dbReference type="SUPFAM" id="SSF53649">
    <property type="entry name" value="Alkaline phosphatase-like"/>
    <property type="match status" value="1"/>
</dbReference>
<accession>A0A2S6AL89</accession>
<gene>
    <name evidence="5" type="primary">pglZ</name>
    <name evidence="5" type="ORF">C5E45_23105</name>
</gene>
<dbReference type="Pfam" id="PF25862">
    <property type="entry name" value="PglZ_1st"/>
    <property type="match status" value="1"/>
</dbReference>
<reference evidence="5 6" key="1">
    <citation type="submission" date="2018-02" db="EMBL/GenBank/DDBJ databases">
        <title>8 Nocardia nova and 1 Nocardia cyriacigeorgica strain used for evolution to TMP-SMX.</title>
        <authorList>
            <person name="Mehta H."/>
            <person name="Weng J."/>
            <person name="Shamoo Y."/>
        </authorList>
    </citation>
    <scope>NUCLEOTIDE SEQUENCE [LARGE SCALE GENOMIC DNA]</scope>
    <source>
        <strain evidence="5 6">MDA3139</strain>
    </source>
</reference>
<dbReference type="EMBL" id="PSZC01000017">
    <property type="protein sequence ID" value="PPJ35990.1"/>
    <property type="molecule type" value="Genomic_DNA"/>
</dbReference>
<dbReference type="NCBIfam" id="NF033446">
    <property type="entry name" value="BREX_PglZ_2"/>
    <property type="match status" value="1"/>
</dbReference>
<proteinExistence type="predicted"/>
<dbReference type="InterPro" id="IPR058881">
    <property type="entry name" value="PglZ_2nd"/>
</dbReference>
<comment type="caution">
    <text evidence="5">The sequence shown here is derived from an EMBL/GenBank/DDBJ whole genome shotgun (WGS) entry which is preliminary data.</text>
</comment>
<feature type="domain" description="Alkaline phosphatase-like protein PglZ second" evidence="2">
    <location>
        <begin position="188"/>
        <end position="355"/>
    </location>
</feature>
<evidence type="ECO:0000313" key="5">
    <source>
        <dbReference type="EMBL" id="PPJ35990.1"/>
    </source>
</evidence>
<dbReference type="AlphaFoldDB" id="A0A2S6AL89"/>
<evidence type="ECO:0000259" key="2">
    <source>
        <dbReference type="Pfam" id="PF25861"/>
    </source>
</evidence>
<dbReference type="Pfam" id="PF08665">
    <property type="entry name" value="PglZ"/>
    <property type="match status" value="1"/>
</dbReference>
<feature type="domain" description="Alkaline phosphatase-like protein PglZ N-terminal" evidence="3">
    <location>
        <begin position="15"/>
        <end position="118"/>
    </location>
</feature>
<evidence type="ECO:0000259" key="4">
    <source>
        <dbReference type="Pfam" id="PF25863"/>
    </source>
</evidence>
<feature type="domain" description="Alkaline phosphatase-like protein PglZ C-terminal" evidence="4">
    <location>
        <begin position="840"/>
        <end position="938"/>
    </location>
</feature>
<organism evidence="5 6">
    <name type="scientific">Nocardia nova</name>
    <dbReference type="NCBI Taxonomy" id="37330"/>
    <lineage>
        <taxon>Bacteria</taxon>
        <taxon>Bacillati</taxon>
        <taxon>Actinomycetota</taxon>
        <taxon>Actinomycetes</taxon>
        <taxon>Mycobacteriales</taxon>
        <taxon>Nocardiaceae</taxon>
        <taxon>Nocardia</taxon>
    </lineage>
</organism>
<evidence type="ECO:0000256" key="1">
    <source>
        <dbReference type="SAM" id="MobiDB-lite"/>
    </source>
</evidence>
<sequence>MTAPATTALRLSRTTVAQYLSSHQKLTDVLSAPQGNVTLLLRGEPTWEGDAVLALTDGRAVRVVAAPSPLAVHEQILAHAREISPDPRVQVLITDVEEHDLDPAILARTHRARIYVVDQWDIVRETFGAKSIDPMLRRMGWVCEALLDASGARKWPTALAGEVLSRTPTLAALAARRLDLGDLGDRIDAQALLSWSQRPGGPQLLVDLRGPERDGLIDFLSDNEQSGPTGRVLAALACTGHGNEAVAYGLVCAALWKHATPSNPVYQARGRVERWLGDPFPIKGEALDRVLTSFGVMCEEYIADLLTKARSTTDPGDEADEQAREARKTTDTVLGQADLLVRQFGATEAATSSPVLTAGLEARFAAAGNALGRGRIDAIGRSVQQLRDHKLAPDHQIRISRVRMAQRLTHWLDRSPDPTVDTVAAAINRQMHDTAWADRALDFLEAGGDDDPALRVAYRDLATKVRALRREFDREFATALAEWTRSGSTPGSMLTVETFLHRVVRPIAAEMRVMLIVLDGMSAAIATELAGELRKSFAEYDPVPDNGRPQRRAMIAALPSLTAVSRTSLFAGALMKGNQKDEDRLFPAHKFWKPRTAEVFHKHDLRSAAGDRFGNDLLAALADPDKHIAVVLNTIDDRLAKEIKLDDSGWEAREVGDLRALVTVAAGQGMAVLITSDHGHVIDRHGVGIEAIGIGSARHRVPATEYDRLAESEIALRGPRVVWPEPDAAIVALWDNDSRYTTQKAGYHGGASLAEMTIPILAFLPFGSDPKGWQELGDQRPSWWKDDTDAGFDVPEMKAVAATAKRAERKAKDKITDQITLDLPLPTETVSAPPSNTRTAADILIERLLNSDVFAAQLETVARKPPTAKVEKAVRALLDGPQSTTALAQRVGDSPARARSFAAVLTQLLNVDGAQVVETLSDGRTLRLHPDLLRDQFGLR</sequence>
<dbReference type="Pfam" id="PF25863">
    <property type="entry name" value="PglZ_C"/>
    <property type="match status" value="1"/>
</dbReference>
<evidence type="ECO:0000259" key="3">
    <source>
        <dbReference type="Pfam" id="PF25862"/>
    </source>
</evidence>
<dbReference type="InterPro" id="IPR017850">
    <property type="entry name" value="Alkaline_phosphatase_core_sf"/>
</dbReference>
<dbReference type="Pfam" id="PF25861">
    <property type="entry name" value="PglZ_2nd"/>
    <property type="match status" value="1"/>
</dbReference>
<evidence type="ECO:0000313" key="6">
    <source>
        <dbReference type="Proteomes" id="UP000239874"/>
    </source>
</evidence>
<dbReference type="InterPro" id="IPR047992">
    <property type="entry name" value="BREX_PglZ"/>
</dbReference>
<protein>
    <submittedName>
        <fullName evidence="5">BREX-2 system phosphatase PglZ</fullName>
    </submittedName>
</protein>
<name>A0A2S6AL89_9NOCA</name>
<dbReference type="InterPro" id="IPR058880">
    <property type="entry name" value="PglZ_N"/>
</dbReference>
<dbReference type="Proteomes" id="UP000239874">
    <property type="component" value="Unassembled WGS sequence"/>
</dbReference>